<organism evidence="4 5">
    <name type="scientific">Rodentibacter trehalosifermentans</name>
    <dbReference type="NCBI Taxonomy" id="1908263"/>
    <lineage>
        <taxon>Bacteria</taxon>
        <taxon>Pseudomonadati</taxon>
        <taxon>Pseudomonadota</taxon>
        <taxon>Gammaproteobacteria</taxon>
        <taxon>Pasteurellales</taxon>
        <taxon>Pasteurellaceae</taxon>
        <taxon>Rodentibacter</taxon>
    </lineage>
</organism>
<dbReference type="NCBIfam" id="TIGR03590">
    <property type="entry name" value="PseG"/>
    <property type="match status" value="1"/>
</dbReference>
<evidence type="ECO:0000313" key="5">
    <source>
        <dbReference type="Proteomes" id="UP000189161"/>
    </source>
</evidence>
<dbReference type="PANTHER" id="PTHR21015:SF22">
    <property type="entry name" value="GLYCOSYLTRANSFERASE"/>
    <property type="match status" value="1"/>
</dbReference>
<dbReference type="EMBL" id="MLHL01000095">
    <property type="protein sequence ID" value="OOF45499.1"/>
    <property type="molecule type" value="Genomic_DNA"/>
</dbReference>
<evidence type="ECO:0000313" key="4">
    <source>
        <dbReference type="EMBL" id="OOF45499.1"/>
    </source>
</evidence>
<dbReference type="Proteomes" id="UP000189161">
    <property type="component" value="Unassembled WGS sequence"/>
</dbReference>
<dbReference type="Gene3D" id="3.40.50.11190">
    <property type="match status" value="1"/>
</dbReference>
<feature type="binding site" evidence="2">
    <location>
        <position position="287"/>
    </location>
    <ligand>
        <name>substrate</name>
    </ligand>
</feature>
<name>A0A1V3IUA0_9PAST</name>
<sequence length="363" mass="40564">MNIVFRADSSINIGSGHIMRCLTLADLLASRGHQCYFICRKHQGNLIDVIQAKGYTVFCLTLSNQTIAENSVGKLYHSDWLGTTQEEDVKESIEQLQQNNVIPDWIVVDHYALDEDWEIQLNQTYPNTSILVIDDLADRKHQCDLLLDQNLDADASKYFHQVNPIRTQALLGVGYALLRPEFAKYRNFSLKRREEPLLKEILINLGGIDKDNLTSRILFELTKANLANDVHITVVMGKTAPHIESVKKLANAYSTLNIDVVVNATDMAERMANADLAIGAAGSASWERCCLGLPTLLLVLAENQKKVAKILDSSNIAEVVEVNQIAKKIENLTACRLKEMSYNAKKLIDGNGALRVVSKMEQK</sequence>
<feature type="active site" description="Proton acceptor" evidence="1">
    <location>
        <position position="17"/>
    </location>
</feature>
<evidence type="ECO:0000256" key="2">
    <source>
        <dbReference type="PIRSR" id="PIRSR620023-2"/>
    </source>
</evidence>
<dbReference type="PANTHER" id="PTHR21015">
    <property type="entry name" value="UDP-N-ACETYLGLUCOSAMINE--N-ACETYLMURAMYL-(PENTAPEPTIDE) PYROPHOSPHORYL-UNDECAPRENOL N-ACETYLGLUCOSAMINE TRANSFERASE 1"/>
    <property type="match status" value="1"/>
</dbReference>
<dbReference type="GO" id="GO:0016787">
    <property type="term" value="F:hydrolase activity"/>
    <property type="evidence" value="ECO:0007669"/>
    <property type="project" value="UniProtKB-KW"/>
</dbReference>
<evidence type="ECO:0000259" key="3">
    <source>
        <dbReference type="Pfam" id="PF04101"/>
    </source>
</evidence>
<feature type="binding site" evidence="2">
    <location>
        <position position="179"/>
    </location>
    <ligand>
        <name>substrate</name>
    </ligand>
</feature>
<dbReference type="SUPFAM" id="SSF53756">
    <property type="entry name" value="UDP-Glycosyltransferase/glycogen phosphorylase"/>
    <property type="match status" value="2"/>
</dbReference>
<comment type="caution">
    <text evidence="4">The sequence shown here is derived from an EMBL/GenBank/DDBJ whole genome shotgun (WGS) entry which is preliminary data.</text>
</comment>
<protein>
    <submittedName>
        <fullName evidence="4">UDP-2,4-diacetamido-2,4, 6-trideoxy-beta-L-altropyranose hydrolase</fullName>
    </submittedName>
</protein>
<dbReference type="OrthoDB" id="9788924at2"/>
<keyword evidence="4" id="KW-0378">Hydrolase</keyword>
<accession>A0A1V3IUA0</accession>
<dbReference type="Pfam" id="PF04101">
    <property type="entry name" value="Glyco_tran_28_C"/>
    <property type="match status" value="1"/>
</dbReference>
<evidence type="ECO:0000256" key="1">
    <source>
        <dbReference type="PIRSR" id="PIRSR620023-1"/>
    </source>
</evidence>
<dbReference type="GO" id="GO:0016758">
    <property type="term" value="F:hexosyltransferase activity"/>
    <property type="evidence" value="ECO:0007669"/>
    <property type="project" value="InterPro"/>
</dbReference>
<dbReference type="RefSeq" id="WP_077478854.1">
    <property type="nucleotide sequence ID" value="NZ_MLHL01000095.1"/>
</dbReference>
<dbReference type="AlphaFoldDB" id="A0A1V3IUA0"/>
<dbReference type="Gene3D" id="3.40.50.2000">
    <property type="entry name" value="Glycogen Phosphorylase B"/>
    <property type="match status" value="1"/>
</dbReference>
<keyword evidence="5" id="KW-1185">Reference proteome</keyword>
<proteinExistence type="predicted"/>
<reference evidence="4 5" key="1">
    <citation type="submission" date="2016-10" db="EMBL/GenBank/DDBJ databases">
        <title>Rodentibacter gen. nov. and new species.</title>
        <authorList>
            <person name="Christensen H."/>
        </authorList>
    </citation>
    <scope>NUCLEOTIDE SEQUENCE [LARGE SCALE GENOMIC DNA]</scope>
    <source>
        <strain evidence="4 5">H1987082031</strain>
    </source>
</reference>
<dbReference type="InterPro" id="IPR020023">
    <property type="entry name" value="PseG"/>
</dbReference>
<dbReference type="InterPro" id="IPR007235">
    <property type="entry name" value="Glyco_trans_28_C"/>
</dbReference>
<gene>
    <name evidence="4" type="ORF">BKK52_12555</name>
</gene>
<feature type="domain" description="Glycosyl transferase family 28 C-terminal" evidence="3">
    <location>
        <begin position="211"/>
        <end position="344"/>
    </location>
</feature>